<dbReference type="SUPFAM" id="SSF54928">
    <property type="entry name" value="RNA-binding domain, RBD"/>
    <property type="match status" value="2"/>
</dbReference>
<dbReference type="FunFam" id="3.30.70.330:FF:000016">
    <property type="entry name" value="CUGBP Elav-like family member 1 isoform 2"/>
    <property type="match status" value="1"/>
</dbReference>
<evidence type="ECO:0000313" key="13">
    <source>
        <dbReference type="RefSeq" id="XP_048264764.1"/>
    </source>
</evidence>
<dbReference type="InterPro" id="IPR012677">
    <property type="entry name" value="Nucleotide-bd_a/b_plait_sf"/>
</dbReference>
<protein>
    <submittedName>
        <fullName evidence="13">CUGBP Elav-like family member 2 isoform X9</fullName>
    </submittedName>
</protein>
<evidence type="ECO:0000256" key="6">
    <source>
        <dbReference type="ARBA" id="ARBA00022737"/>
    </source>
</evidence>
<keyword evidence="4" id="KW-0963">Cytoplasm</keyword>
<feature type="domain" description="RRM" evidence="11">
    <location>
        <begin position="86"/>
        <end position="167"/>
    </location>
</feature>
<gene>
    <name evidence="13" type="primary">LOC100644765</name>
</gene>
<dbReference type="FunFam" id="3.30.70.330:FF:000013">
    <property type="entry name" value="CUGBP Elav-like family member 1 isoform 2"/>
    <property type="match status" value="1"/>
</dbReference>
<dbReference type="GeneID" id="100644765"/>
<accession>A0A9C6W1Q8</accession>
<dbReference type="GO" id="GO:0005737">
    <property type="term" value="C:cytoplasm"/>
    <property type="evidence" value="ECO:0007669"/>
    <property type="project" value="UniProtKB-SubCell"/>
</dbReference>
<evidence type="ECO:0000256" key="2">
    <source>
        <dbReference type="ARBA" id="ARBA00004496"/>
    </source>
</evidence>
<dbReference type="InterPro" id="IPR035979">
    <property type="entry name" value="RBD_domain_sf"/>
</dbReference>
<dbReference type="Gene3D" id="3.30.70.330">
    <property type="match status" value="3"/>
</dbReference>
<feature type="region of interest" description="Disordered" evidence="10">
    <location>
        <begin position="1"/>
        <end position="85"/>
    </location>
</feature>
<proteinExistence type="inferred from homology"/>
<evidence type="ECO:0000256" key="3">
    <source>
        <dbReference type="ARBA" id="ARBA00009621"/>
    </source>
</evidence>
<evidence type="ECO:0000256" key="1">
    <source>
        <dbReference type="ARBA" id="ARBA00004123"/>
    </source>
</evidence>
<dbReference type="GO" id="GO:0005634">
    <property type="term" value="C:nucleus"/>
    <property type="evidence" value="ECO:0007669"/>
    <property type="project" value="UniProtKB-SubCell"/>
</dbReference>
<evidence type="ECO:0000256" key="10">
    <source>
        <dbReference type="SAM" id="MobiDB-lite"/>
    </source>
</evidence>
<feature type="compositionally biased region" description="Low complexity" evidence="10">
    <location>
        <begin position="51"/>
        <end position="63"/>
    </location>
</feature>
<dbReference type="PANTHER" id="PTHR24012">
    <property type="entry name" value="RNA BINDING PROTEIN"/>
    <property type="match status" value="1"/>
</dbReference>
<keyword evidence="5" id="KW-0507">mRNA processing</keyword>
<sequence length="579" mass="62102">MKMLQSLNALAGKISPGSPTDSNANKVHMHNNNNNNNNNVVHHHHHPYSKQQAQQPSPSSQSSNGEQKENTIMNNNGVEQPDPDNIKMFVGQVPHDMDENDLRKLFEEFGRVHQINILRDKITGSHRGCCFVTFYTRKAALDAQNALHNVKTFSGMRHPIQMKPADSENRNERKLFVGMLSKKFSENDVRNMFSIYGTIEECSVLRDSTGKSKACAFVTFASKQYAINAIKALHHSQTMEGCSSPLVVKFADTQKEKDQKRMQQLQTNLWNIAGVNMAPHYLTNDTPALAPASLQLLQQLQATTSAATPVAAGAGASALSSVQHQLLLQQHLGLGAATPAHAAAPAVPSPPEINPANLQGLATLASLSNTAGEYANAGVSPMSMQNLVTLAAMTGGNGNLQVSPNTLSGLANSTAGMSLWSTGGSLSPVTSLALNSLTGTPLNGLQDSLSNAYSSLQQYAGFPAFTAAAAAAAAAAQKAKFTSTDKQIEGPEGCNLFIYHLPQEFSDTDLVSTFLPFGNVISAKVFIDKQTQLSKCFGFVSYDNAASAQAAIQAMNGFQIGMKRLKVQLKRSKDASKPY</sequence>
<dbReference type="RefSeq" id="XP_048264764.1">
    <property type="nucleotide sequence ID" value="XM_048408807.1"/>
</dbReference>
<feature type="domain" description="RRM" evidence="11">
    <location>
        <begin position="173"/>
        <end position="253"/>
    </location>
</feature>
<keyword evidence="7 9" id="KW-0694">RNA-binding</keyword>
<dbReference type="PROSITE" id="PS50102">
    <property type="entry name" value="RRM"/>
    <property type="match status" value="3"/>
</dbReference>
<dbReference type="SMART" id="SM00360">
    <property type="entry name" value="RRM"/>
    <property type="match status" value="3"/>
</dbReference>
<feature type="compositionally biased region" description="Low complexity" evidence="10">
    <location>
        <begin position="23"/>
        <end position="40"/>
    </location>
</feature>
<evidence type="ECO:0000256" key="5">
    <source>
        <dbReference type="ARBA" id="ARBA00022664"/>
    </source>
</evidence>
<evidence type="ECO:0000256" key="9">
    <source>
        <dbReference type="PROSITE-ProRule" id="PRU00176"/>
    </source>
</evidence>
<keyword evidence="8" id="KW-0539">Nucleus</keyword>
<organism evidence="12 13">
    <name type="scientific">Bombus terrestris</name>
    <name type="common">Buff-tailed bumblebee</name>
    <name type="synonym">Apis terrestris</name>
    <dbReference type="NCBI Taxonomy" id="30195"/>
    <lineage>
        <taxon>Eukaryota</taxon>
        <taxon>Metazoa</taxon>
        <taxon>Ecdysozoa</taxon>
        <taxon>Arthropoda</taxon>
        <taxon>Hexapoda</taxon>
        <taxon>Insecta</taxon>
        <taxon>Pterygota</taxon>
        <taxon>Neoptera</taxon>
        <taxon>Endopterygota</taxon>
        <taxon>Hymenoptera</taxon>
        <taxon>Apocrita</taxon>
        <taxon>Aculeata</taxon>
        <taxon>Apoidea</taxon>
        <taxon>Anthophila</taxon>
        <taxon>Apidae</taxon>
        <taxon>Bombus</taxon>
        <taxon>Bombus</taxon>
    </lineage>
</organism>
<name>A0A9C6W1Q8_BOMTE</name>
<evidence type="ECO:0000256" key="4">
    <source>
        <dbReference type="ARBA" id="ARBA00022490"/>
    </source>
</evidence>
<dbReference type="GO" id="GO:0006397">
    <property type="term" value="P:mRNA processing"/>
    <property type="evidence" value="ECO:0007669"/>
    <property type="project" value="UniProtKB-KW"/>
</dbReference>
<reference evidence="13" key="1">
    <citation type="submission" date="2025-08" db="UniProtKB">
        <authorList>
            <consortium name="RefSeq"/>
        </authorList>
    </citation>
    <scope>IDENTIFICATION</scope>
</reference>
<evidence type="ECO:0000256" key="7">
    <source>
        <dbReference type="ARBA" id="ARBA00022884"/>
    </source>
</evidence>
<dbReference type="Proteomes" id="UP000835206">
    <property type="component" value="Chromosome 9"/>
</dbReference>
<comment type="similarity">
    <text evidence="3">Belongs to the CELF/BRUNOL family.</text>
</comment>
<feature type="domain" description="RRM" evidence="11">
    <location>
        <begin position="494"/>
        <end position="572"/>
    </location>
</feature>
<evidence type="ECO:0000259" key="11">
    <source>
        <dbReference type="PROSITE" id="PS50102"/>
    </source>
</evidence>
<keyword evidence="12" id="KW-1185">Reference proteome</keyword>
<dbReference type="Pfam" id="PF00076">
    <property type="entry name" value="RRM_1"/>
    <property type="match status" value="3"/>
</dbReference>
<evidence type="ECO:0000313" key="12">
    <source>
        <dbReference type="Proteomes" id="UP000835206"/>
    </source>
</evidence>
<comment type="subcellular location">
    <subcellularLocation>
        <location evidence="2">Cytoplasm</location>
    </subcellularLocation>
    <subcellularLocation>
        <location evidence="1">Nucleus</location>
    </subcellularLocation>
</comment>
<dbReference type="AlphaFoldDB" id="A0A9C6W1Q8"/>
<dbReference type="InterPro" id="IPR000504">
    <property type="entry name" value="RRM_dom"/>
</dbReference>
<evidence type="ECO:0000256" key="8">
    <source>
        <dbReference type="ARBA" id="ARBA00023242"/>
    </source>
</evidence>
<keyword evidence="6" id="KW-0677">Repeat</keyword>
<dbReference type="FunFam" id="3.30.70.330:FF:000015">
    <property type="entry name" value="CUGBP Elav-like family member 1 isoform 2"/>
    <property type="match status" value="1"/>
</dbReference>
<dbReference type="GO" id="GO:0003723">
    <property type="term" value="F:RNA binding"/>
    <property type="evidence" value="ECO:0007669"/>
    <property type="project" value="UniProtKB-UniRule"/>
</dbReference>